<sequence>MPSKRTSTTSIATASKRRRIHTSSVWTHEDDWSTLLSDSSLSTSSISTRPPRFRTFPTLTRCASDAVVKGFPSCWRLAGHTDRVTKYSDSDEIVKEDWERWWKEWWERVPPRLQEMVRDGVFKKWGAALSIPVIHELFIIPGVLFLPGDSLPAIAQAPRLKPLIPPTQISPLLTALILTHSHASSDVAVAGLIYHLPNLEVINLKGCTSVAEKTVKTILNRCNGLRKINLKGTKVVERGVKDLLGNFGGQLESFKIDTVTFDDIDDTFSSSPYPHISHLCLPGDILNRSSSPANRNAIRFTGMGYPQPRNALASDIIQWSGFNKCFPRLTHLYLPGLLVPSGTKINTSFLKLIKIALGPRGPPVPISTVIGLIEGHESTLRSLHLGNLYPDIPSSSRAAYMAVYDDLANHLHQSKLLEQFRWQTDIKGTNNLASDNSMRQCGELVVERLFDTMDRPLKHLVLEVPCPFRTPEMANVPGNTVNQSQLETLEIPGAHLVDHTQFARIIASYPKLRHLDISGTTIDDDDMKIIIPHCKLLSRINLTSCKQFFVREVTRMRNGELVYPLLWVRLPHGSISAFSCRVVEEGNGLVITREDVITDPVPAEELLTVVYPGELQTISCMLLMHRLSKDTRTTPIQTFNASSSRVCKVVLRVSSLPCGNPQASEEASHIVRGNFLCRTCKVGGTQAEKKTLGVFRALHRDDNLPRSVQTIRMSLEQQLDLAVQGGSQNYPSDQEFEGREEKDEIYKIMRNWFDQQPGLKMNPLLDVTGLDPAHDTPFELLHTYSLGIMKYGWPHVVSRIPKDRVDILVAKLDSAAKDCLDTDKGDASYIWQYSHALNGRHYRFLSQCLPLQLFGILTKAEDKVTCQLMLAIAALGAHLWFPLIKNVDKYTDDLEILTANVQDLLDETYPDIITKKPKVHYLCHIVRDVLRFGPVIHQATERHEKFNSVVRGCTIRGNGQANSRDVATWFANAGPCAHLVTGGLFATGTGIWEAGNNVLGLRQDHGLCTYLGWSVPRKPKKGRVARVAGQKGDKLYSVEAPSGDQCKVGNWVVCQDEDRKTVWAHRQY</sequence>
<dbReference type="GeneID" id="91987463"/>
<dbReference type="Proteomes" id="UP000054399">
    <property type="component" value="Unassembled WGS sequence"/>
</dbReference>
<evidence type="ECO:0000313" key="1">
    <source>
        <dbReference type="EMBL" id="KAL0255796.1"/>
    </source>
</evidence>
<comment type="caution">
    <text evidence="1">The sequence shown here is derived from an EMBL/GenBank/DDBJ whole genome shotgun (WGS) entry which is preliminary data.</text>
</comment>
<accession>A0ABR3C626</accession>
<dbReference type="PANTHER" id="PTHR13318:SF265">
    <property type="entry name" value="F-BOX DOMAIN-CONTAINING PROTEIN"/>
    <property type="match status" value="1"/>
</dbReference>
<gene>
    <name evidence="1" type="ORF">I308_100605</name>
</gene>
<keyword evidence="2" id="KW-1185">Reference proteome</keyword>
<dbReference type="EMBL" id="ATAM02000001">
    <property type="protein sequence ID" value="KAL0255796.1"/>
    <property type="molecule type" value="Genomic_DNA"/>
</dbReference>
<dbReference type="RefSeq" id="XP_066617073.1">
    <property type="nucleotide sequence ID" value="XM_066755172.1"/>
</dbReference>
<protein>
    <submittedName>
        <fullName evidence="1">Uncharacterized protein</fullName>
    </submittedName>
</protein>
<proteinExistence type="predicted"/>
<organism evidence="1 2">
    <name type="scientific">Cryptococcus tetragattii IND107</name>
    <dbReference type="NCBI Taxonomy" id="1296105"/>
    <lineage>
        <taxon>Eukaryota</taxon>
        <taxon>Fungi</taxon>
        <taxon>Dikarya</taxon>
        <taxon>Basidiomycota</taxon>
        <taxon>Agaricomycotina</taxon>
        <taxon>Tremellomycetes</taxon>
        <taxon>Tremellales</taxon>
        <taxon>Cryptococcaceae</taxon>
        <taxon>Cryptococcus</taxon>
        <taxon>Cryptococcus gattii species complex</taxon>
    </lineage>
</organism>
<reference evidence="2" key="1">
    <citation type="submission" date="2015-01" db="EMBL/GenBank/DDBJ databases">
        <title>The Genome Sequence of Cryptococcus gattii MMRL2647.</title>
        <authorList>
            <consortium name="The Broad Institute Genomics Platform"/>
            <person name="Cuomo C."/>
            <person name="Litvintseva A."/>
            <person name="Chen Y."/>
            <person name="Heitman J."/>
            <person name="Sun S."/>
            <person name="Springer D."/>
            <person name="Dromer F."/>
            <person name="Young S."/>
            <person name="Zeng Q."/>
            <person name="Gargeya S."/>
            <person name="Abouelleil A."/>
            <person name="Alvarado L."/>
            <person name="Chapman S.B."/>
            <person name="Gainer-Dewar J."/>
            <person name="Goldberg J."/>
            <person name="Griggs A."/>
            <person name="Gujja S."/>
            <person name="Hansen M."/>
            <person name="Howarth C."/>
            <person name="Imamovic A."/>
            <person name="Larimer J."/>
            <person name="Murphy C."/>
            <person name="Naylor J."/>
            <person name="Pearson M."/>
            <person name="Priest M."/>
            <person name="Roberts A."/>
            <person name="Saif S."/>
            <person name="Shea T."/>
            <person name="Sykes S."/>
            <person name="Wortman J."/>
            <person name="Nusbaum C."/>
            <person name="Birren B."/>
        </authorList>
    </citation>
    <scope>NUCLEOTIDE SEQUENCE [LARGE SCALE GENOMIC DNA]</scope>
    <source>
        <strain evidence="2">IND107</strain>
    </source>
</reference>
<dbReference type="PANTHER" id="PTHR13318">
    <property type="entry name" value="PARTNER OF PAIRED, ISOFORM B-RELATED"/>
    <property type="match status" value="1"/>
</dbReference>
<dbReference type="InterPro" id="IPR032675">
    <property type="entry name" value="LRR_dom_sf"/>
</dbReference>
<dbReference type="Gene3D" id="3.80.10.10">
    <property type="entry name" value="Ribonuclease Inhibitor"/>
    <property type="match status" value="2"/>
</dbReference>
<evidence type="ECO:0000313" key="2">
    <source>
        <dbReference type="Proteomes" id="UP000054399"/>
    </source>
</evidence>
<reference evidence="1 2" key="2">
    <citation type="submission" date="2024-01" db="EMBL/GenBank/DDBJ databases">
        <title>Comparative genomics of Cryptococcus and Kwoniella reveals pathogenesis evolution and contrasting modes of karyotype evolution via chromosome fusion or intercentromeric recombination.</title>
        <authorList>
            <person name="Coelho M.A."/>
            <person name="David-Palma M."/>
            <person name="Shea T."/>
            <person name="Bowers K."/>
            <person name="Mcginley-Smith S."/>
            <person name="Mohammad A.W."/>
            <person name="Gnirke A."/>
            <person name="Yurkov A.M."/>
            <person name="Nowrousian M."/>
            <person name="Sun S."/>
            <person name="Cuomo C.A."/>
            <person name="Heitman J."/>
        </authorList>
    </citation>
    <scope>NUCLEOTIDE SEQUENCE [LARGE SCALE GENOMIC DNA]</scope>
    <source>
        <strain evidence="1 2">IND107</strain>
    </source>
</reference>
<dbReference type="SUPFAM" id="SSF52047">
    <property type="entry name" value="RNI-like"/>
    <property type="match status" value="1"/>
</dbReference>
<name>A0ABR3C626_9TREE</name>